<dbReference type="PANTHER" id="PTHR33181">
    <property type="entry name" value="OS01G0778500 PROTEIN"/>
    <property type="match status" value="1"/>
</dbReference>
<protein>
    <submittedName>
        <fullName evidence="2">Uncharacterized protein</fullName>
    </submittedName>
</protein>
<dbReference type="AlphaFoldDB" id="A0AA88U8W4"/>
<accession>A0AA88U8W4</accession>
<evidence type="ECO:0000313" key="3">
    <source>
        <dbReference type="Proteomes" id="UP001187471"/>
    </source>
</evidence>
<reference evidence="2" key="1">
    <citation type="submission" date="2022-12" db="EMBL/GenBank/DDBJ databases">
        <title>Draft genome assemblies for two species of Escallonia (Escalloniales).</title>
        <authorList>
            <person name="Chanderbali A."/>
            <person name="Dervinis C."/>
            <person name="Anghel I."/>
            <person name="Soltis D."/>
            <person name="Soltis P."/>
            <person name="Zapata F."/>
        </authorList>
    </citation>
    <scope>NUCLEOTIDE SEQUENCE</scope>
    <source>
        <strain evidence="2">UCBG92.1500</strain>
        <tissue evidence="2">Leaf</tissue>
    </source>
</reference>
<proteinExistence type="predicted"/>
<feature type="region of interest" description="Disordered" evidence="1">
    <location>
        <begin position="78"/>
        <end position="102"/>
    </location>
</feature>
<keyword evidence="3" id="KW-1185">Reference proteome</keyword>
<organism evidence="2 3">
    <name type="scientific">Escallonia rubra</name>
    <dbReference type="NCBI Taxonomy" id="112253"/>
    <lineage>
        <taxon>Eukaryota</taxon>
        <taxon>Viridiplantae</taxon>
        <taxon>Streptophyta</taxon>
        <taxon>Embryophyta</taxon>
        <taxon>Tracheophyta</taxon>
        <taxon>Spermatophyta</taxon>
        <taxon>Magnoliopsida</taxon>
        <taxon>eudicotyledons</taxon>
        <taxon>Gunneridae</taxon>
        <taxon>Pentapetalae</taxon>
        <taxon>asterids</taxon>
        <taxon>campanulids</taxon>
        <taxon>Escalloniales</taxon>
        <taxon>Escalloniaceae</taxon>
        <taxon>Escallonia</taxon>
    </lineage>
</organism>
<dbReference type="EMBL" id="JAVXUO010002215">
    <property type="protein sequence ID" value="KAK2975270.1"/>
    <property type="molecule type" value="Genomic_DNA"/>
</dbReference>
<sequence>MESCGDGEVEGLALLQLQELISPPNKVHTCKGHFKAQAQGQSVEIAENRHGLVSLYKDMEACAEYADILVMWEMIHSSSSSSTPGTESSKRPSHHRFRFRMI</sequence>
<dbReference type="PANTHER" id="PTHR33181:SF15">
    <property type="entry name" value="PROTEIN FAR1-RELATED SEQUENCE"/>
    <property type="match status" value="1"/>
</dbReference>
<name>A0AA88U8W4_9ASTE</name>
<feature type="compositionally biased region" description="Basic residues" evidence="1">
    <location>
        <begin position="91"/>
        <end position="102"/>
    </location>
</feature>
<comment type="caution">
    <text evidence="2">The sequence shown here is derived from an EMBL/GenBank/DDBJ whole genome shotgun (WGS) entry which is preliminary data.</text>
</comment>
<evidence type="ECO:0000313" key="2">
    <source>
        <dbReference type="EMBL" id="KAK2975270.1"/>
    </source>
</evidence>
<evidence type="ECO:0000256" key="1">
    <source>
        <dbReference type="SAM" id="MobiDB-lite"/>
    </source>
</evidence>
<feature type="compositionally biased region" description="Low complexity" evidence="1">
    <location>
        <begin position="78"/>
        <end position="87"/>
    </location>
</feature>
<gene>
    <name evidence="2" type="ORF">RJ640_010275</name>
</gene>
<dbReference type="Proteomes" id="UP001187471">
    <property type="component" value="Unassembled WGS sequence"/>
</dbReference>